<dbReference type="EC" id="6.3.5.-" evidence="1"/>
<dbReference type="HAMAP" id="MF_00122">
    <property type="entry name" value="GatC"/>
    <property type="match status" value="1"/>
</dbReference>
<comment type="catalytic activity">
    <reaction evidence="1">
        <text>L-glutamyl-tRNA(Gln) + L-glutamine + ATP + H2O = L-glutaminyl-tRNA(Gln) + L-glutamate + ADP + phosphate + H(+)</text>
        <dbReference type="Rhea" id="RHEA:17521"/>
        <dbReference type="Rhea" id="RHEA-COMP:9681"/>
        <dbReference type="Rhea" id="RHEA-COMP:9684"/>
        <dbReference type="ChEBI" id="CHEBI:15377"/>
        <dbReference type="ChEBI" id="CHEBI:15378"/>
        <dbReference type="ChEBI" id="CHEBI:29985"/>
        <dbReference type="ChEBI" id="CHEBI:30616"/>
        <dbReference type="ChEBI" id="CHEBI:43474"/>
        <dbReference type="ChEBI" id="CHEBI:58359"/>
        <dbReference type="ChEBI" id="CHEBI:78520"/>
        <dbReference type="ChEBI" id="CHEBI:78521"/>
        <dbReference type="ChEBI" id="CHEBI:456216"/>
    </reaction>
</comment>
<dbReference type="Proteomes" id="UP000228775">
    <property type="component" value="Unassembled WGS sequence"/>
</dbReference>
<dbReference type="NCBIfam" id="TIGR00135">
    <property type="entry name" value="gatC"/>
    <property type="match status" value="1"/>
</dbReference>
<evidence type="ECO:0000256" key="1">
    <source>
        <dbReference type="HAMAP-Rule" id="MF_00122"/>
    </source>
</evidence>
<evidence type="ECO:0000313" key="3">
    <source>
        <dbReference type="Proteomes" id="UP000228775"/>
    </source>
</evidence>
<name>A0A2M7AXL5_9BACT</name>
<keyword evidence="1" id="KW-0067">ATP-binding</keyword>
<dbReference type="InterPro" id="IPR003837">
    <property type="entry name" value="GatC"/>
</dbReference>
<comment type="function">
    <text evidence="1">Allows the formation of correctly charged Asn-tRNA(Asn) or Gln-tRNA(Gln) through the transamidation of misacylated Asp-tRNA(Asn) or Glu-tRNA(Gln) in organisms which lack either or both of asparaginyl-tRNA or glutaminyl-tRNA synthetases. The reaction takes place in the presence of glutamine and ATP through an activated phospho-Asp-tRNA(Asn) or phospho-Glu-tRNA(Gln).</text>
</comment>
<dbReference type="GO" id="GO:0050566">
    <property type="term" value="F:asparaginyl-tRNA synthase (glutamine-hydrolyzing) activity"/>
    <property type="evidence" value="ECO:0007669"/>
    <property type="project" value="RHEA"/>
</dbReference>
<dbReference type="Gene3D" id="1.10.20.60">
    <property type="entry name" value="Glu-tRNAGln amidotransferase C subunit, N-terminal domain"/>
    <property type="match status" value="1"/>
</dbReference>
<dbReference type="GO" id="GO:0016740">
    <property type="term" value="F:transferase activity"/>
    <property type="evidence" value="ECO:0007669"/>
    <property type="project" value="UniProtKB-KW"/>
</dbReference>
<gene>
    <name evidence="1 2" type="primary">gatC</name>
    <name evidence="2" type="ORF">COS76_01180</name>
</gene>
<evidence type="ECO:0000313" key="2">
    <source>
        <dbReference type="EMBL" id="PIU75370.1"/>
    </source>
</evidence>
<dbReference type="AlphaFoldDB" id="A0A2M7AXL5"/>
<dbReference type="GO" id="GO:0006450">
    <property type="term" value="P:regulation of translational fidelity"/>
    <property type="evidence" value="ECO:0007669"/>
    <property type="project" value="InterPro"/>
</dbReference>
<keyword evidence="1 2" id="KW-0436">Ligase</keyword>
<keyword evidence="1" id="KW-0648">Protein biosynthesis</keyword>
<dbReference type="SUPFAM" id="SSF141000">
    <property type="entry name" value="Glu-tRNAGln amidotransferase C subunit"/>
    <property type="match status" value="1"/>
</dbReference>
<dbReference type="Pfam" id="PF02686">
    <property type="entry name" value="GatC"/>
    <property type="match status" value="1"/>
</dbReference>
<proteinExistence type="inferred from homology"/>
<organism evidence="2 3">
    <name type="scientific">Candidatus Portnoybacteria bacterium CG06_land_8_20_14_3_00_39_12</name>
    <dbReference type="NCBI Taxonomy" id="1974809"/>
    <lineage>
        <taxon>Bacteria</taxon>
        <taxon>Candidatus Portnoyibacteriota</taxon>
    </lineage>
</organism>
<dbReference type="PANTHER" id="PTHR15004:SF0">
    <property type="entry name" value="GLUTAMYL-TRNA(GLN) AMIDOTRANSFERASE SUBUNIT C, MITOCHONDRIAL"/>
    <property type="match status" value="1"/>
</dbReference>
<comment type="subunit">
    <text evidence="1">Heterotrimer of A, B and C subunits.</text>
</comment>
<dbReference type="EMBL" id="PEVY01000025">
    <property type="protein sequence ID" value="PIU75370.1"/>
    <property type="molecule type" value="Genomic_DNA"/>
</dbReference>
<dbReference type="PANTHER" id="PTHR15004">
    <property type="entry name" value="GLUTAMYL-TRNA(GLN) AMIDOTRANSFERASE SUBUNIT C, MITOCHONDRIAL"/>
    <property type="match status" value="1"/>
</dbReference>
<dbReference type="GO" id="GO:0050567">
    <property type="term" value="F:glutaminyl-tRNA synthase (glutamine-hydrolyzing) activity"/>
    <property type="evidence" value="ECO:0007669"/>
    <property type="project" value="UniProtKB-UniRule"/>
</dbReference>
<reference evidence="3" key="1">
    <citation type="submission" date="2017-09" db="EMBL/GenBank/DDBJ databases">
        <title>Depth-based differentiation of microbial function through sediment-hosted aquifers and enrichment of novel symbionts in the deep terrestrial subsurface.</title>
        <authorList>
            <person name="Probst A.J."/>
            <person name="Ladd B."/>
            <person name="Jarett J.K."/>
            <person name="Geller-Mcgrath D.E."/>
            <person name="Sieber C.M.K."/>
            <person name="Emerson J.B."/>
            <person name="Anantharaman K."/>
            <person name="Thomas B.C."/>
            <person name="Malmstrom R."/>
            <person name="Stieglmeier M."/>
            <person name="Klingl A."/>
            <person name="Woyke T."/>
            <person name="Ryan C.M."/>
            <person name="Banfield J.F."/>
        </authorList>
    </citation>
    <scope>NUCLEOTIDE SEQUENCE [LARGE SCALE GENOMIC DNA]</scope>
</reference>
<comment type="caution">
    <text evidence="2">The sequence shown here is derived from an EMBL/GenBank/DDBJ whole genome shotgun (WGS) entry which is preliminary data.</text>
</comment>
<comment type="catalytic activity">
    <reaction evidence="1">
        <text>L-aspartyl-tRNA(Asn) + L-glutamine + ATP + H2O = L-asparaginyl-tRNA(Asn) + L-glutamate + ADP + phosphate + 2 H(+)</text>
        <dbReference type="Rhea" id="RHEA:14513"/>
        <dbReference type="Rhea" id="RHEA-COMP:9674"/>
        <dbReference type="Rhea" id="RHEA-COMP:9677"/>
        <dbReference type="ChEBI" id="CHEBI:15377"/>
        <dbReference type="ChEBI" id="CHEBI:15378"/>
        <dbReference type="ChEBI" id="CHEBI:29985"/>
        <dbReference type="ChEBI" id="CHEBI:30616"/>
        <dbReference type="ChEBI" id="CHEBI:43474"/>
        <dbReference type="ChEBI" id="CHEBI:58359"/>
        <dbReference type="ChEBI" id="CHEBI:78515"/>
        <dbReference type="ChEBI" id="CHEBI:78516"/>
        <dbReference type="ChEBI" id="CHEBI:456216"/>
    </reaction>
</comment>
<sequence length="99" mass="10983">MGNNKNQISIEEVGRVAQLARIELTSAEKEKFSRDLSAILDYVDQLDEIDVSTVAPTSQVTGLKNVLRQDVVVGFDQAQLLVRLASTSQENYIKVKSVF</sequence>
<dbReference type="GO" id="GO:0070681">
    <property type="term" value="P:glutaminyl-tRNAGln biosynthesis via transamidation"/>
    <property type="evidence" value="ECO:0007669"/>
    <property type="project" value="TreeGrafter"/>
</dbReference>
<keyword evidence="1" id="KW-0547">Nucleotide-binding</keyword>
<dbReference type="GO" id="GO:0006412">
    <property type="term" value="P:translation"/>
    <property type="evidence" value="ECO:0007669"/>
    <property type="project" value="UniProtKB-UniRule"/>
</dbReference>
<dbReference type="InterPro" id="IPR036113">
    <property type="entry name" value="Asp/Glu-ADT_sf_sub_c"/>
</dbReference>
<protein>
    <recommendedName>
        <fullName evidence="1">Aspartyl/glutamyl-tRNA(Asn/Gln) amidotransferase subunit C</fullName>
        <shortName evidence="1">Asp/Glu-ADT subunit C</shortName>
        <ecNumber evidence="1">6.3.5.-</ecNumber>
    </recommendedName>
</protein>
<accession>A0A2M7AXL5</accession>
<dbReference type="GO" id="GO:0005524">
    <property type="term" value="F:ATP binding"/>
    <property type="evidence" value="ECO:0007669"/>
    <property type="project" value="UniProtKB-KW"/>
</dbReference>
<comment type="similarity">
    <text evidence="1">Belongs to the GatC family.</text>
</comment>
<keyword evidence="2" id="KW-0808">Transferase</keyword>